<keyword evidence="7" id="KW-1185">Reference proteome</keyword>
<reference evidence="7" key="1">
    <citation type="journal article" date="2015" name="BMC Genomics">
        <title>Genomic and transcriptomic analysis of the endophytic fungus Pestalotiopsis fici reveals its lifestyle and high potential for synthesis of natural products.</title>
        <authorList>
            <person name="Wang X."/>
            <person name="Zhang X."/>
            <person name="Liu L."/>
            <person name="Xiang M."/>
            <person name="Wang W."/>
            <person name="Sun X."/>
            <person name="Che Y."/>
            <person name="Guo L."/>
            <person name="Liu G."/>
            <person name="Guo L."/>
            <person name="Wang C."/>
            <person name="Yin W.B."/>
            <person name="Stadler M."/>
            <person name="Zhang X."/>
            <person name="Liu X."/>
        </authorList>
    </citation>
    <scope>NUCLEOTIDE SEQUENCE [LARGE SCALE GENOMIC DNA]</scope>
    <source>
        <strain evidence="7">W106-1 / CGMCC3.15140</strain>
    </source>
</reference>
<evidence type="ECO:0000256" key="1">
    <source>
        <dbReference type="ARBA" id="ARBA00007806"/>
    </source>
</evidence>
<dbReference type="GeneID" id="19265703"/>
<dbReference type="GO" id="GO:0004553">
    <property type="term" value="F:hydrolase activity, hydrolyzing O-glycosyl compounds"/>
    <property type="evidence" value="ECO:0007669"/>
    <property type="project" value="InterPro"/>
</dbReference>
<dbReference type="eggNOG" id="KOG1066">
    <property type="taxonomic scope" value="Eukaryota"/>
</dbReference>
<protein>
    <submittedName>
        <fullName evidence="6">Putative family 31 glucosidase ORF2</fullName>
    </submittedName>
</protein>
<dbReference type="InParanoid" id="W3XMX5"/>
<feature type="domain" description="Glycosyl hydrolase family 31 C-terminal" evidence="5">
    <location>
        <begin position="579"/>
        <end position="666"/>
    </location>
</feature>
<dbReference type="OrthoDB" id="10070917at2759"/>
<gene>
    <name evidence="6" type="ORF">PFICI_00690</name>
</gene>
<evidence type="ECO:0000259" key="5">
    <source>
        <dbReference type="Pfam" id="PF21365"/>
    </source>
</evidence>
<dbReference type="HOGENOM" id="CLU_000631_7_3_1"/>
<dbReference type="RefSeq" id="XP_007827462.1">
    <property type="nucleotide sequence ID" value="XM_007829271.1"/>
</dbReference>
<dbReference type="InterPro" id="IPR048395">
    <property type="entry name" value="Glyco_hydro_31_C"/>
</dbReference>
<dbReference type="CDD" id="cd14752">
    <property type="entry name" value="GH31_N"/>
    <property type="match status" value="1"/>
</dbReference>
<dbReference type="Gene3D" id="2.60.40.1180">
    <property type="entry name" value="Golgi alpha-mannosidase II"/>
    <property type="match status" value="1"/>
</dbReference>
<dbReference type="SUPFAM" id="SSF51445">
    <property type="entry name" value="(Trans)glycosidases"/>
    <property type="match status" value="1"/>
</dbReference>
<accession>W3XMX5</accession>
<dbReference type="CDD" id="cd06591">
    <property type="entry name" value="GH31_xylosidase_XylS"/>
    <property type="match status" value="1"/>
</dbReference>
<dbReference type="STRING" id="1229662.W3XMX5"/>
<dbReference type="GO" id="GO:0030246">
    <property type="term" value="F:carbohydrate binding"/>
    <property type="evidence" value="ECO:0007669"/>
    <property type="project" value="InterPro"/>
</dbReference>
<feature type="domain" description="Glycoside hydrolase family 31 N-terminal" evidence="4">
    <location>
        <begin position="19"/>
        <end position="187"/>
    </location>
</feature>
<dbReference type="InterPro" id="IPR013780">
    <property type="entry name" value="Glyco_hydro_b"/>
</dbReference>
<dbReference type="Proteomes" id="UP000030651">
    <property type="component" value="Unassembled WGS sequence"/>
</dbReference>
<name>W3XMX5_PESFW</name>
<dbReference type="SUPFAM" id="SSF51011">
    <property type="entry name" value="Glycosyl hydrolase domain"/>
    <property type="match status" value="1"/>
</dbReference>
<dbReference type="PANTHER" id="PTHR43863">
    <property type="entry name" value="HYDROLASE, PUTATIVE (AFU_ORTHOLOGUE AFUA_1G03140)-RELATED"/>
    <property type="match status" value="1"/>
</dbReference>
<comment type="similarity">
    <text evidence="1 2">Belongs to the glycosyl hydrolase 31 family.</text>
</comment>
<evidence type="ECO:0000259" key="3">
    <source>
        <dbReference type="Pfam" id="PF01055"/>
    </source>
</evidence>
<dbReference type="KEGG" id="pfy:PFICI_00690"/>
<dbReference type="OMA" id="KYGALLW"/>
<dbReference type="InterPro" id="IPR011013">
    <property type="entry name" value="Gal_mutarotase_sf_dom"/>
</dbReference>
<dbReference type="InterPro" id="IPR017853">
    <property type="entry name" value="GH"/>
</dbReference>
<feature type="domain" description="Glycoside hydrolase family 31 TIM barrel" evidence="3">
    <location>
        <begin position="234"/>
        <end position="567"/>
    </location>
</feature>
<dbReference type="Pfam" id="PF21365">
    <property type="entry name" value="Glyco_hydro_31_3rd"/>
    <property type="match status" value="1"/>
</dbReference>
<dbReference type="EMBL" id="KI912109">
    <property type="protein sequence ID" value="ETS86862.1"/>
    <property type="molecule type" value="Genomic_DNA"/>
</dbReference>
<evidence type="ECO:0000313" key="6">
    <source>
        <dbReference type="EMBL" id="ETS86862.1"/>
    </source>
</evidence>
<dbReference type="InterPro" id="IPR051816">
    <property type="entry name" value="Glycosyl_Hydrolase_31"/>
</dbReference>
<evidence type="ECO:0000313" key="7">
    <source>
        <dbReference type="Proteomes" id="UP000030651"/>
    </source>
</evidence>
<evidence type="ECO:0000256" key="2">
    <source>
        <dbReference type="RuleBase" id="RU361185"/>
    </source>
</evidence>
<dbReference type="AlphaFoldDB" id="W3XMX5"/>
<dbReference type="PANTHER" id="PTHR43863:SF2">
    <property type="entry name" value="MALTASE-GLUCOAMYLASE"/>
    <property type="match status" value="1"/>
</dbReference>
<evidence type="ECO:0000259" key="4">
    <source>
        <dbReference type="Pfam" id="PF13802"/>
    </source>
</evidence>
<sequence>MFTTPEKTSLVYLYDSEILRIEAWGPNALRIRATHEASLPTEDWALTEPLPEQNNVSIQINDDQASIRNGKISATVSQYGVLAIADDTGKVLLEEYSRTHVDRKDPKCSSLNISAREFQPRLGSDSWHLRARFEADADEQIFGMGQYQQPCLDLKGVDLELAQRNSQASIPFAVSSRGYGFLWNNPAVGRAVFGKNVTTFEALSTRVLDYWVVAGDTPAEIVRAYGKAVGTVPEMPEYGLGFWQCKLRYQTQEELLEVAREHKRRGLPMDVLVVDFFHWPKEGEWKFDPTFWPDPDSMISELKSLGIELMVSVWPTVDRRSENYDEMLAKGLLVRQDRGWRISMDFGTGNCIHFDPTNPAARKYVWNKAKANYYDKGVRIFWLDEAEPEYTVYDFDIYRYHAGPNLMIGNSYPVRYSQGFYEGMKEAGQDKILNLVRCAWAGSQKYGALLWSGDVASSWSSFRSQLAAGLNAGLAGISWWTTDIGGFHGGDPKDPAFRELLVRWFQWGAFCPVFRLHGDREPKQPRHGDTGGSWCLSGAPNEVWSYGDEVYEICKTYLALRETLRSYVREVMHEAHVHGDPVIRPVFYEFPRDPQAWKSTEEYMFGSKYLVAPILKPGQRQREIRLPNGADWRRLSKQGKLEGEVLRGGDVVTVDAPLDYMPVFERA</sequence>
<dbReference type="SUPFAM" id="SSF74650">
    <property type="entry name" value="Galactose mutarotase-like"/>
    <property type="match status" value="1"/>
</dbReference>
<dbReference type="Gene3D" id="3.20.20.80">
    <property type="entry name" value="Glycosidases"/>
    <property type="match status" value="1"/>
</dbReference>
<dbReference type="Pfam" id="PF13802">
    <property type="entry name" value="Gal_mutarotas_2"/>
    <property type="match status" value="1"/>
</dbReference>
<keyword evidence="2" id="KW-0378">Hydrolase</keyword>
<dbReference type="InterPro" id="IPR025887">
    <property type="entry name" value="Glyco_hydro_31_N_dom"/>
</dbReference>
<dbReference type="GO" id="GO:0005975">
    <property type="term" value="P:carbohydrate metabolic process"/>
    <property type="evidence" value="ECO:0007669"/>
    <property type="project" value="InterPro"/>
</dbReference>
<keyword evidence="2" id="KW-0326">Glycosidase</keyword>
<dbReference type="Gene3D" id="2.60.40.1760">
    <property type="entry name" value="glycosyl hydrolase (family 31)"/>
    <property type="match status" value="1"/>
</dbReference>
<dbReference type="InterPro" id="IPR000322">
    <property type="entry name" value="Glyco_hydro_31_TIM"/>
</dbReference>
<proteinExistence type="inferred from homology"/>
<dbReference type="Pfam" id="PF01055">
    <property type="entry name" value="Glyco_hydro_31_2nd"/>
    <property type="match status" value="1"/>
</dbReference>
<organism evidence="6 7">
    <name type="scientific">Pestalotiopsis fici (strain W106-1 / CGMCC3.15140)</name>
    <dbReference type="NCBI Taxonomy" id="1229662"/>
    <lineage>
        <taxon>Eukaryota</taxon>
        <taxon>Fungi</taxon>
        <taxon>Dikarya</taxon>
        <taxon>Ascomycota</taxon>
        <taxon>Pezizomycotina</taxon>
        <taxon>Sordariomycetes</taxon>
        <taxon>Xylariomycetidae</taxon>
        <taxon>Amphisphaeriales</taxon>
        <taxon>Sporocadaceae</taxon>
        <taxon>Pestalotiopsis</taxon>
    </lineage>
</organism>